<dbReference type="PANTHER" id="PTHR42852">
    <property type="entry name" value="THIOL:DISULFIDE INTERCHANGE PROTEIN DSBE"/>
    <property type="match status" value="1"/>
</dbReference>
<dbReference type="PROSITE" id="PS51352">
    <property type="entry name" value="THIOREDOXIN_2"/>
    <property type="match status" value="1"/>
</dbReference>
<dbReference type="PROSITE" id="PS51257">
    <property type="entry name" value="PROKAR_LIPOPROTEIN"/>
    <property type="match status" value="1"/>
</dbReference>
<dbReference type="Proteomes" id="UP000006860">
    <property type="component" value="Chromosome"/>
</dbReference>
<dbReference type="InterPro" id="IPR036249">
    <property type="entry name" value="Thioredoxin-like_sf"/>
</dbReference>
<reference evidence="4" key="1">
    <citation type="submission" date="2011-02" db="EMBL/GenBank/DDBJ databases">
        <title>The complete genome of Planctomyces brasiliensis DSM 5305.</title>
        <authorList>
            <person name="Lucas S."/>
            <person name="Copeland A."/>
            <person name="Lapidus A."/>
            <person name="Bruce D."/>
            <person name="Goodwin L."/>
            <person name="Pitluck S."/>
            <person name="Kyrpides N."/>
            <person name="Mavromatis K."/>
            <person name="Pagani I."/>
            <person name="Ivanova N."/>
            <person name="Ovchinnikova G."/>
            <person name="Lu M."/>
            <person name="Detter J.C."/>
            <person name="Han C."/>
            <person name="Land M."/>
            <person name="Hauser L."/>
            <person name="Markowitz V."/>
            <person name="Cheng J.-F."/>
            <person name="Hugenholtz P."/>
            <person name="Woyke T."/>
            <person name="Wu D."/>
            <person name="Tindall B."/>
            <person name="Pomrenke H.G."/>
            <person name="Brambilla E."/>
            <person name="Klenk H.-P."/>
            <person name="Eisen J.A."/>
        </authorList>
    </citation>
    <scope>NUCLEOTIDE SEQUENCE [LARGE SCALE GENOMIC DNA]</scope>
    <source>
        <strain evidence="4">ATCC 49424 / DSM 5305 / JCM 21570 / NBRC 103401 / IFAM 1448</strain>
    </source>
</reference>
<dbReference type="GO" id="GO:0016491">
    <property type="term" value="F:oxidoreductase activity"/>
    <property type="evidence" value="ECO:0007669"/>
    <property type="project" value="InterPro"/>
</dbReference>
<dbReference type="Gene3D" id="3.40.30.10">
    <property type="entry name" value="Glutaredoxin"/>
    <property type="match status" value="1"/>
</dbReference>
<organism evidence="3 4">
    <name type="scientific">Rubinisphaera brasiliensis (strain ATCC 49424 / DSM 5305 / JCM 21570 / IAM 15109 / NBRC 103401 / IFAM 1448)</name>
    <name type="common">Planctomyces brasiliensis</name>
    <dbReference type="NCBI Taxonomy" id="756272"/>
    <lineage>
        <taxon>Bacteria</taxon>
        <taxon>Pseudomonadati</taxon>
        <taxon>Planctomycetota</taxon>
        <taxon>Planctomycetia</taxon>
        <taxon>Planctomycetales</taxon>
        <taxon>Planctomycetaceae</taxon>
        <taxon>Rubinisphaera</taxon>
    </lineage>
</organism>
<dbReference type="eggNOG" id="COG0526">
    <property type="taxonomic scope" value="Bacteria"/>
</dbReference>
<keyword evidence="1" id="KW-0732">Signal</keyword>
<dbReference type="KEGG" id="pbs:Plabr_3362"/>
<dbReference type="CDD" id="cd02966">
    <property type="entry name" value="TlpA_like_family"/>
    <property type="match status" value="1"/>
</dbReference>
<name>F0SL76_RUBBR</name>
<proteinExistence type="predicted"/>
<dbReference type="AlphaFoldDB" id="F0SL76"/>
<accession>F0SL76</accession>
<feature type="domain" description="Thioredoxin" evidence="2">
    <location>
        <begin position="32"/>
        <end position="167"/>
    </location>
</feature>
<evidence type="ECO:0000259" key="2">
    <source>
        <dbReference type="PROSITE" id="PS51352"/>
    </source>
</evidence>
<keyword evidence="4" id="KW-1185">Reference proteome</keyword>
<dbReference type="EMBL" id="CP002546">
    <property type="protein sequence ID" value="ADY60959.1"/>
    <property type="molecule type" value="Genomic_DNA"/>
</dbReference>
<gene>
    <name evidence="3" type="ordered locus">Plabr_3362</name>
</gene>
<dbReference type="InterPro" id="IPR013766">
    <property type="entry name" value="Thioredoxin_domain"/>
</dbReference>
<dbReference type="HOGENOM" id="CLU_042529_11_2_0"/>
<dbReference type="InterPro" id="IPR050553">
    <property type="entry name" value="Thioredoxin_ResA/DsbE_sf"/>
</dbReference>
<evidence type="ECO:0000313" key="4">
    <source>
        <dbReference type="Proteomes" id="UP000006860"/>
    </source>
</evidence>
<sequence length="167" mass="17662">MKRTAMCLTAGCLFLAATMFSGCGQPGNRGGLDAGEPLPAVTAAGWVNGEPPDLKGKVVVVDAWATWCGPCRQAAPEMVRLHEKFAGDDVVFIGLTQEGEESVPAIESFVESAGITWPNGYGAIETLTALDVTYIPAVWVVDRNGKIVWNFESSGTMENAIADAVKQ</sequence>
<feature type="chain" id="PRO_5003260553" evidence="1">
    <location>
        <begin position="22"/>
        <end position="167"/>
    </location>
</feature>
<dbReference type="InterPro" id="IPR013740">
    <property type="entry name" value="Redoxin"/>
</dbReference>
<protein>
    <submittedName>
        <fullName evidence="3">Redoxin domain protein</fullName>
    </submittedName>
</protein>
<dbReference type="STRING" id="756272.Plabr_3362"/>
<dbReference type="SUPFAM" id="SSF52833">
    <property type="entry name" value="Thioredoxin-like"/>
    <property type="match status" value="1"/>
</dbReference>
<dbReference type="PANTHER" id="PTHR42852:SF13">
    <property type="entry name" value="PROTEIN DIPZ"/>
    <property type="match status" value="1"/>
</dbReference>
<dbReference type="Pfam" id="PF08534">
    <property type="entry name" value="Redoxin"/>
    <property type="match status" value="1"/>
</dbReference>
<feature type="signal peptide" evidence="1">
    <location>
        <begin position="1"/>
        <end position="21"/>
    </location>
</feature>
<evidence type="ECO:0000313" key="3">
    <source>
        <dbReference type="EMBL" id="ADY60959.1"/>
    </source>
</evidence>
<evidence type="ECO:0000256" key="1">
    <source>
        <dbReference type="SAM" id="SignalP"/>
    </source>
</evidence>